<dbReference type="EMBL" id="GBRH01163343">
    <property type="protein sequence ID" value="JAE34553.1"/>
    <property type="molecule type" value="Transcribed_RNA"/>
</dbReference>
<protein>
    <submittedName>
        <fullName evidence="1">Uncharacterized protein</fullName>
    </submittedName>
</protein>
<accession>A0A0A9HNV0</accession>
<proteinExistence type="predicted"/>
<reference evidence="1" key="2">
    <citation type="journal article" date="2015" name="Data Brief">
        <title>Shoot transcriptome of the giant reed, Arundo donax.</title>
        <authorList>
            <person name="Barrero R.A."/>
            <person name="Guerrero F.D."/>
            <person name="Moolhuijzen P."/>
            <person name="Goolsby J.A."/>
            <person name="Tidwell J."/>
            <person name="Bellgard S.E."/>
            <person name="Bellgard M.I."/>
        </authorList>
    </citation>
    <scope>NUCLEOTIDE SEQUENCE</scope>
    <source>
        <tissue evidence="1">Shoot tissue taken approximately 20 cm above the soil surface</tissue>
    </source>
</reference>
<dbReference type="AlphaFoldDB" id="A0A0A9HNV0"/>
<evidence type="ECO:0000313" key="1">
    <source>
        <dbReference type="EMBL" id="JAE34553.1"/>
    </source>
</evidence>
<reference evidence="1" key="1">
    <citation type="submission" date="2014-09" db="EMBL/GenBank/DDBJ databases">
        <authorList>
            <person name="Magalhaes I.L.F."/>
            <person name="Oliveira U."/>
            <person name="Santos F.R."/>
            <person name="Vidigal T.H.D.A."/>
            <person name="Brescovit A.D."/>
            <person name="Santos A.J."/>
        </authorList>
    </citation>
    <scope>NUCLEOTIDE SEQUENCE</scope>
    <source>
        <tissue evidence="1">Shoot tissue taken approximately 20 cm above the soil surface</tissue>
    </source>
</reference>
<name>A0A0A9HNV0_ARUDO</name>
<sequence>MLFKKKCFAISRLTNLLSSDRSSNIKFLAIHSDLLTKQIP</sequence>
<organism evidence="1">
    <name type="scientific">Arundo donax</name>
    <name type="common">Giant reed</name>
    <name type="synonym">Donax arundinaceus</name>
    <dbReference type="NCBI Taxonomy" id="35708"/>
    <lineage>
        <taxon>Eukaryota</taxon>
        <taxon>Viridiplantae</taxon>
        <taxon>Streptophyta</taxon>
        <taxon>Embryophyta</taxon>
        <taxon>Tracheophyta</taxon>
        <taxon>Spermatophyta</taxon>
        <taxon>Magnoliopsida</taxon>
        <taxon>Liliopsida</taxon>
        <taxon>Poales</taxon>
        <taxon>Poaceae</taxon>
        <taxon>PACMAD clade</taxon>
        <taxon>Arundinoideae</taxon>
        <taxon>Arundineae</taxon>
        <taxon>Arundo</taxon>
    </lineage>
</organism>